<feature type="signal peptide" evidence="1">
    <location>
        <begin position="1"/>
        <end position="20"/>
    </location>
</feature>
<keyword evidence="3" id="KW-1185">Reference proteome</keyword>
<dbReference type="RefSeq" id="WP_390214313.1">
    <property type="nucleotide sequence ID" value="NZ_JBHLXJ010000018.1"/>
</dbReference>
<evidence type="ECO:0000256" key="1">
    <source>
        <dbReference type="SAM" id="SignalP"/>
    </source>
</evidence>
<organism evidence="2 3">
    <name type="scientific">Undibacterium danionis</name>
    <dbReference type="NCBI Taxonomy" id="1812100"/>
    <lineage>
        <taxon>Bacteria</taxon>
        <taxon>Pseudomonadati</taxon>
        <taxon>Pseudomonadota</taxon>
        <taxon>Betaproteobacteria</taxon>
        <taxon>Burkholderiales</taxon>
        <taxon>Oxalobacteraceae</taxon>
        <taxon>Undibacterium</taxon>
    </lineage>
</organism>
<evidence type="ECO:0000313" key="3">
    <source>
        <dbReference type="Proteomes" id="UP001589844"/>
    </source>
</evidence>
<protein>
    <recommendedName>
        <fullName evidence="4">DUF4148 domain-containing protein</fullName>
    </recommendedName>
</protein>
<dbReference type="Proteomes" id="UP001589844">
    <property type="component" value="Unassembled WGS sequence"/>
</dbReference>
<accession>A0ABV6IIM0</accession>
<feature type="chain" id="PRO_5046044446" description="DUF4148 domain-containing protein" evidence="1">
    <location>
        <begin position="21"/>
        <end position="106"/>
    </location>
</feature>
<gene>
    <name evidence="2" type="ORF">ACFFJH_17835</name>
</gene>
<keyword evidence="1" id="KW-0732">Signal</keyword>
<evidence type="ECO:0000313" key="2">
    <source>
        <dbReference type="EMBL" id="MFC0351688.1"/>
    </source>
</evidence>
<comment type="caution">
    <text evidence="2">The sequence shown here is derived from an EMBL/GenBank/DDBJ whole genome shotgun (WGS) entry which is preliminary data.</text>
</comment>
<sequence>MNKKNIALLLVAALVMPAFAQTTATPHVAKRQAAQQKRIAEGVQSGELTAKETAHLEMREAKIQADKKAAKADGVVTDAERVKLQAEQNRASRKIYNKKHNVRSAQ</sequence>
<dbReference type="EMBL" id="JBHLXJ010000018">
    <property type="protein sequence ID" value="MFC0351688.1"/>
    <property type="molecule type" value="Genomic_DNA"/>
</dbReference>
<evidence type="ECO:0008006" key="4">
    <source>
        <dbReference type="Google" id="ProtNLM"/>
    </source>
</evidence>
<proteinExistence type="predicted"/>
<name>A0ABV6IIM0_9BURK</name>
<reference evidence="2 3" key="1">
    <citation type="submission" date="2024-09" db="EMBL/GenBank/DDBJ databases">
        <authorList>
            <person name="Sun Q."/>
            <person name="Mori K."/>
        </authorList>
    </citation>
    <scope>NUCLEOTIDE SEQUENCE [LARGE SCALE GENOMIC DNA]</scope>
    <source>
        <strain evidence="2 3">CCM 8677</strain>
    </source>
</reference>